<name>A0A0P7UQD2_SCLFO</name>
<feature type="non-terminal residue" evidence="1">
    <location>
        <position position="1"/>
    </location>
</feature>
<dbReference type="AlphaFoldDB" id="A0A0P7UQD2"/>
<dbReference type="Proteomes" id="UP000034805">
    <property type="component" value="Unassembled WGS sequence"/>
</dbReference>
<gene>
    <name evidence="1" type="ORF">Z043_117587</name>
</gene>
<dbReference type="EMBL" id="JARO02007316">
    <property type="protein sequence ID" value="KPP64106.1"/>
    <property type="molecule type" value="Genomic_DNA"/>
</dbReference>
<organism evidence="1 2">
    <name type="scientific">Scleropages formosus</name>
    <name type="common">Asian bonytongue</name>
    <name type="synonym">Osteoglossum formosum</name>
    <dbReference type="NCBI Taxonomy" id="113540"/>
    <lineage>
        <taxon>Eukaryota</taxon>
        <taxon>Metazoa</taxon>
        <taxon>Chordata</taxon>
        <taxon>Craniata</taxon>
        <taxon>Vertebrata</taxon>
        <taxon>Euteleostomi</taxon>
        <taxon>Actinopterygii</taxon>
        <taxon>Neopterygii</taxon>
        <taxon>Teleostei</taxon>
        <taxon>Osteoglossocephala</taxon>
        <taxon>Osteoglossomorpha</taxon>
        <taxon>Osteoglossiformes</taxon>
        <taxon>Osteoglossidae</taxon>
        <taxon>Scleropages</taxon>
    </lineage>
</organism>
<proteinExistence type="predicted"/>
<reference evidence="1 2" key="1">
    <citation type="submission" date="2015-08" db="EMBL/GenBank/DDBJ databases">
        <title>The genome of the Asian arowana (Scleropages formosus).</title>
        <authorList>
            <person name="Tan M.H."/>
            <person name="Gan H.M."/>
            <person name="Croft L.J."/>
            <person name="Austin C.M."/>
        </authorList>
    </citation>
    <scope>NUCLEOTIDE SEQUENCE [LARGE SCALE GENOMIC DNA]</scope>
    <source>
        <strain evidence="1">Aro1</strain>
    </source>
</reference>
<evidence type="ECO:0000313" key="1">
    <source>
        <dbReference type="EMBL" id="KPP64106.1"/>
    </source>
</evidence>
<protein>
    <submittedName>
        <fullName evidence="1">Uncharacterized protein</fullName>
    </submittedName>
</protein>
<comment type="caution">
    <text evidence="1">The sequence shown here is derived from an EMBL/GenBank/DDBJ whole genome shotgun (WGS) entry which is preliminary data.</text>
</comment>
<sequence>VCLFPPVPGPAALILHHLLQQVDEGILIILQQVLVCWGTSGIMAEHSGPTLGDQVLQQVRLGKPGAADARQAVLVQSESSELPERVEGFGADGGDPCIRHGQAGHRCQGFTCEHCGIDLSNIVHQEHKR</sequence>
<evidence type="ECO:0000313" key="2">
    <source>
        <dbReference type="Proteomes" id="UP000034805"/>
    </source>
</evidence>
<feature type="non-terminal residue" evidence="1">
    <location>
        <position position="129"/>
    </location>
</feature>
<accession>A0A0P7UQD2</accession>